<dbReference type="Gene3D" id="1.10.10.800">
    <property type="match status" value="1"/>
</dbReference>
<dbReference type="EMBL" id="CP010536">
    <property type="protein sequence ID" value="AJG19339.1"/>
    <property type="molecule type" value="Genomic_DNA"/>
</dbReference>
<evidence type="ECO:0000259" key="2">
    <source>
        <dbReference type="Pfam" id="PF02129"/>
    </source>
</evidence>
<dbReference type="Proteomes" id="UP000031843">
    <property type="component" value="Chromosome main"/>
</dbReference>
<evidence type="ECO:0000313" key="3">
    <source>
        <dbReference type="EMBL" id="AJG19339.1"/>
    </source>
</evidence>
<organism evidence="3 4">
    <name type="scientific">Cupriavidus basilensis</name>
    <dbReference type="NCBI Taxonomy" id="68895"/>
    <lineage>
        <taxon>Bacteria</taxon>
        <taxon>Pseudomonadati</taxon>
        <taxon>Pseudomonadota</taxon>
        <taxon>Betaproteobacteria</taxon>
        <taxon>Burkholderiales</taxon>
        <taxon>Burkholderiaceae</taxon>
        <taxon>Cupriavidus</taxon>
    </lineage>
</organism>
<accession>A0A0C4YAR1</accession>
<proteinExistence type="predicted"/>
<dbReference type="Pfam" id="PF02129">
    <property type="entry name" value="Peptidase_S15"/>
    <property type="match status" value="1"/>
</dbReference>
<keyword evidence="1 3" id="KW-0378">Hydrolase</keyword>
<feature type="domain" description="Xaa-Pro dipeptidyl-peptidase-like" evidence="2">
    <location>
        <begin position="23"/>
        <end position="164"/>
    </location>
</feature>
<evidence type="ECO:0000313" key="4">
    <source>
        <dbReference type="Proteomes" id="UP000031843"/>
    </source>
</evidence>
<sequence>MSKTAQNKVRVNGSAEPIEFTLDGDVIRGTFYLPAGTTGQVPAVVLAHGWSMVAGGDLEDYAAAVVNEGIAALTFDFRRLGRSGGQPRQEIDPAWQIEDFRAAISYVRSRPEVDRERIGIWGSSYSGGHALVVAAIDKRVRCVVSQVPTISGFAAAQRRVRYDKARTLQAAFEADREARFAGAAPATLRMIDAEPDAPVAYPGRDSYDYMHGEAQRCPSWANAVTLRSLELARAYEPGAYIRRIAPTPLLMIVATEDGLTPADLQQEAFNQAHQPKQLLLLGGGHYSVYTEHFDQTSRAAASWFAEHLGKPAHGR</sequence>
<dbReference type="InterPro" id="IPR000383">
    <property type="entry name" value="Xaa-Pro-like_dom"/>
</dbReference>
<name>A0A0C4YAR1_9BURK</name>
<reference evidence="3 4" key="1">
    <citation type="journal article" date="2015" name="Genome Announc.">
        <title>Complete Genome Sequence of Cupriavidus basilensis 4G11, Isolated from the Oak Ridge Field Research Center Site.</title>
        <authorList>
            <person name="Ray J."/>
            <person name="Waters R.J."/>
            <person name="Skerker J.M."/>
            <person name="Kuehl J.V."/>
            <person name="Price M.N."/>
            <person name="Huang J."/>
            <person name="Chakraborty R."/>
            <person name="Arkin A.P."/>
            <person name="Deutschbauer A."/>
        </authorList>
    </citation>
    <scope>NUCLEOTIDE SEQUENCE [LARGE SCALE GENOMIC DNA]</scope>
    <source>
        <strain evidence="3">4G11</strain>
    </source>
</reference>
<evidence type="ECO:0000256" key="1">
    <source>
        <dbReference type="ARBA" id="ARBA00022801"/>
    </source>
</evidence>
<dbReference type="KEGG" id="cbw:RR42_m1944"/>
<dbReference type="PANTHER" id="PTHR22946:SF9">
    <property type="entry name" value="POLYKETIDE TRANSFERASE AF380"/>
    <property type="match status" value="1"/>
</dbReference>
<dbReference type="STRING" id="68895.RR42_m1944"/>
<dbReference type="PANTHER" id="PTHR22946">
    <property type="entry name" value="DIENELACTONE HYDROLASE DOMAIN-CONTAINING PROTEIN-RELATED"/>
    <property type="match status" value="1"/>
</dbReference>
<gene>
    <name evidence="3" type="ORF">RR42_m1944</name>
</gene>
<dbReference type="Gene3D" id="3.40.50.1820">
    <property type="entry name" value="alpha/beta hydrolase"/>
    <property type="match status" value="1"/>
</dbReference>
<protein>
    <submittedName>
        <fullName evidence="3">Hydrolase of the alpha/beta superfamily</fullName>
    </submittedName>
</protein>
<dbReference type="GO" id="GO:0052689">
    <property type="term" value="F:carboxylic ester hydrolase activity"/>
    <property type="evidence" value="ECO:0007669"/>
    <property type="project" value="UniProtKB-ARBA"/>
</dbReference>
<dbReference type="InterPro" id="IPR029058">
    <property type="entry name" value="AB_hydrolase_fold"/>
</dbReference>
<dbReference type="OrthoDB" id="9805123at2"/>
<dbReference type="SUPFAM" id="SSF53474">
    <property type="entry name" value="alpha/beta-Hydrolases"/>
    <property type="match status" value="1"/>
</dbReference>
<dbReference type="InterPro" id="IPR050261">
    <property type="entry name" value="FrsA_esterase"/>
</dbReference>
<keyword evidence="4" id="KW-1185">Reference proteome</keyword>
<dbReference type="AlphaFoldDB" id="A0A0C4YAR1"/>